<evidence type="ECO:0000256" key="10">
    <source>
        <dbReference type="RuleBase" id="RU361175"/>
    </source>
</evidence>
<keyword evidence="7 10" id="KW-0326">Glycosidase</keyword>
<dbReference type="RefSeq" id="WP_190307406.1">
    <property type="nucleotide sequence ID" value="NZ_JACNYK010000001.1"/>
</dbReference>
<dbReference type="Pfam" id="PF00232">
    <property type="entry name" value="Glyco_hydro_1"/>
    <property type="match status" value="1"/>
</dbReference>
<evidence type="ECO:0000256" key="3">
    <source>
        <dbReference type="ARBA" id="ARBA00012744"/>
    </source>
</evidence>
<dbReference type="InterPro" id="IPR018120">
    <property type="entry name" value="Glyco_hydro_1_AS"/>
</dbReference>
<keyword evidence="4 10" id="KW-0378">Hydrolase</keyword>
<dbReference type="PROSITE" id="PS00653">
    <property type="entry name" value="GLYCOSYL_HYDROL_F1_2"/>
    <property type="match status" value="1"/>
</dbReference>
<organism evidence="11 12">
    <name type="scientific">Sphingobacterium arenae</name>
    <dbReference type="NCBI Taxonomy" id="1280598"/>
    <lineage>
        <taxon>Bacteria</taxon>
        <taxon>Pseudomonadati</taxon>
        <taxon>Bacteroidota</taxon>
        <taxon>Sphingobacteriia</taxon>
        <taxon>Sphingobacteriales</taxon>
        <taxon>Sphingobacteriaceae</taxon>
        <taxon>Sphingobacterium</taxon>
    </lineage>
</organism>
<dbReference type="NCBIfam" id="TIGR03356">
    <property type="entry name" value="BGL"/>
    <property type="match status" value="1"/>
</dbReference>
<dbReference type="GO" id="GO:0004565">
    <property type="term" value="F:beta-galactosidase activity"/>
    <property type="evidence" value="ECO:0007669"/>
    <property type="project" value="UniProtKB-EC"/>
</dbReference>
<keyword evidence="12" id="KW-1185">Reference proteome</keyword>
<evidence type="ECO:0000256" key="5">
    <source>
        <dbReference type="ARBA" id="ARBA00023001"/>
    </source>
</evidence>
<evidence type="ECO:0000313" key="11">
    <source>
        <dbReference type="EMBL" id="MBD1424243.1"/>
    </source>
</evidence>
<dbReference type="Proteomes" id="UP000606494">
    <property type="component" value="Unassembled WGS sequence"/>
</dbReference>
<feature type="active site" description="Nucleophile" evidence="9">
    <location>
        <position position="356"/>
    </location>
</feature>
<evidence type="ECO:0000256" key="6">
    <source>
        <dbReference type="ARBA" id="ARBA00023277"/>
    </source>
</evidence>
<evidence type="ECO:0000256" key="7">
    <source>
        <dbReference type="ARBA" id="ARBA00023295"/>
    </source>
</evidence>
<dbReference type="InterPro" id="IPR017853">
    <property type="entry name" value="GH"/>
</dbReference>
<evidence type="ECO:0000313" key="12">
    <source>
        <dbReference type="Proteomes" id="UP000606494"/>
    </source>
</evidence>
<evidence type="ECO:0000256" key="2">
    <source>
        <dbReference type="ARBA" id="ARBA00010838"/>
    </source>
</evidence>
<dbReference type="InterPro" id="IPR001360">
    <property type="entry name" value="Glyco_hydro_1"/>
</dbReference>
<dbReference type="SUPFAM" id="SSF51445">
    <property type="entry name" value="(Trans)glycosidases"/>
    <property type="match status" value="1"/>
</dbReference>
<dbReference type="EMBL" id="JACNYK010000001">
    <property type="protein sequence ID" value="MBD1424243.1"/>
    <property type="molecule type" value="Genomic_DNA"/>
</dbReference>
<evidence type="ECO:0000256" key="8">
    <source>
        <dbReference type="ARBA" id="ARBA00023326"/>
    </source>
</evidence>
<sequence>MLLNKDAFGEDFVWGVSTAAYQIEGAHSHDGKGPSIWDVFVKKKNKIFQNHHGDIACDFYNRYIDDLYLMHSLHIPNYRFSISWSRILPNGIGEVNRKGIDFYNQLIDLSLELGITPWVTLYHWDLPDTLELKGGWVNRDIRDWFGEYVAICVQYFGDRVKNWMVLNEPVVFTGAGYFFGVHAPGRKGLDSFLAAAHHAALAQAYGGKIIKSIQRDSHVGTTFSCSHIEPYRMREKDITAAKKADALLNRLFIEPLLGMGYPTDSLKILHRIEKYMQQGDERDLKFDMDFIGIQNYTREVIRYARFVPMLQAKIVSAAKRKVEMTAMKWEVYPESMYHILKKFSGYENMPPLIITENGAAFPDEVRNNRVDDPKRTKYLQDTIAQVWRAKQEGVKVNGYFVWTFLDNFEWAEGYHPRFGLVYVDFQTQQRIVKSSGHWYTSFLSSRQELTHDFASFDTKNKPQRGEGA</sequence>
<keyword evidence="8" id="KW-0624">Polysaccharide degradation</keyword>
<dbReference type="PANTHER" id="PTHR10353">
    <property type="entry name" value="GLYCOSYL HYDROLASE"/>
    <property type="match status" value="1"/>
</dbReference>
<evidence type="ECO:0000256" key="1">
    <source>
        <dbReference type="ARBA" id="ARBA00000448"/>
    </source>
</evidence>
<keyword evidence="6" id="KW-0119">Carbohydrate metabolism</keyword>
<dbReference type="PANTHER" id="PTHR10353:SF36">
    <property type="entry name" value="LP05116P"/>
    <property type="match status" value="1"/>
</dbReference>
<protein>
    <recommendedName>
        <fullName evidence="3 10">Beta-glucosidase</fullName>
        <ecNumber evidence="3 10">3.2.1.21</ecNumber>
    </recommendedName>
</protein>
<evidence type="ECO:0000256" key="4">
    <source>
        <dbReference type="ARBA" id="ARBA00022801"/>
    </source>
</evidence>
<dbReference type="InterPro" id="IPR033132">
    <property type="entry name" value="GH_1_N_CS"/>
</dbReference>
<dbReference type="EC" id="3.2.1.21" evidence="3 10"/>
<dbReference type="InterPro" id="IPR017736">
    <property type="entry name" value="Glyco_hydro_1_beta-glucosidase"/>
</dbReference>
<dbReference type="PRINTS" id="PR00131">
    <property type="entry name" value="GLHYDRLASE1"/>
</dbReference>
<comment type="similarity">
    <text evidence="2 10">Belongs to the glycosyl hydrolase 1 family.</text>
</comment>
<dbReference type="Gene3D" id="3.20.20.80">
    <property type="entry name" value="Glycosidases"/>
    <property type="match status" value="1"/>
</dbReference>
<reference evidence="11 12" key="1">
    <citation type="submission" date="2020-08" db="EMBL/GenBank/DDBJ databases">
        <title>Sphingobacterium sp. DN00404 isolated from aquaculture water.</title>
        <authorList>
            <person name="Zhang M."/>
        </authorList>
    </citation>
    <scope>NUCLEOTIDE SEQUENCE [LARGE SCALE GENOMIC DNA]</scope>
    <source>
        <strain evidence="11 12">KCTC 32294</strain>
    </source>
</reference>
<evidence type="ECO:0000256" key="9">
    <source>
        <dbReference type="PROSITE-ProRule" id="PRU10055"/>
    </source>
</evidence>
<comment type="caution">
    <text evidence="11">The sequence shown here is derived from an EMBL/GenBank/DDBJ whole genome shotgun (WGS) entry which is preliminary data.</text>
</comment>
<keyword evidence="5" id="KW-0136">Cellulose degradation</keyword>
<dbReference type="PROSITE" id="PS00572">
    <property type="entry name" value="GLYCOSYL_HYDROL_F1_1"/>
    <property type="match status" value="1"/>
</dbReference>
<gene>
    <name evidence="11" type="ORF">H8B17_01510</name>
</gene>
<comment type="catalytic activity">
    <reaction evidence="1 10">
        <text>Hydrolysis of terminal, non-reducing beta-D-glucosyl residues with release of beta-D-glucose.</text>
        <dbReference type="EC" id="3.2.1.21"/>
    </reaction>
</comment>
<name>A0ABR7XYX9_9SPHI</name>
<proteinExistence type="inferred from homology"/>
<accession>A0ABR7XYX9</accession>